<name>A0A8T0RFG5_PANVG</name>
<protein>
    <submittedName>
        <fullName evidence="1">Uncharacterized protein</fullName>
    </submittedName>
</protein>
<dbReference type="AlphaFoldDB" id="A0A8T0RFG5"/>
<dbReference type="EMBL" id="CM029047">
    <property type="protein sequence ID" value="KAG2584687.1"/>
    <property type="molecule type" value="Genomic_DNA"/>
</dbReference>
<organism evidence="1 2">
    <name type="scientific">Panicum virgatum</name>
    <name type="common">Blackwell switchgrass</name>
    <dbReference type="NCBI Taxonomy" id="38727"/>
    <lineage>
        <taxon>Eukaryota</taxon>
        <taxon>Viridiplantae</taxon>
        <taxon>Streptophyta</taxon>
        <taxon>Embryophyta</taxon>
        <taxon>Tracheophyta</taxon>
        <taxon>Spermatophyta</taxon>
        <taxon>Magnoliopsida</taxon>
        <taxon>Liliopsida</taxon>
        <taxon>Poales</taxon>
        <taxon>Poaceae</taxon>
        <taxon>PACMAD clade</taxon>
        <taxon>Panicoideae</taxon>
        <taxon>Panicodae</taxon>
        <taxon>Paniceae</taxon>
        <taxon>Panicinae</taxon>
        <taxon>Panicum</taxon>
        <taxon>Panicum sect. Hiantes</taxon>
    </lineage>
</organism>
<reference evidence="1" key="1">
    <citation type="submission" date="2020-05" db="EMBL/GenBank/DDBJ databases">
        <title>WGS assembly of Panicum virgatum.</title>
        <authorList>
            <person name="Lovell J.T."/>
            <person name="Jenkins J."/>
            <person name="Shu S."/>
            <person name="Juenger T.E."/>
            <person name="Schmutz J."/>
        </authorList>
    </citation>
    <scope>NUCLEOTIDE SEQUENCE</scope>
    <source>
        <strain evidence="1">AP13</strain>
    </source>
</reference>
<keyword evidence="2" id="KW-1185">Reference proteome</keyword>
<evidence type="ECO:0000313" key="1">
    <source>
        <dbReference type="EMBL" id="KAG2584687.1"/>
    </source>
</evidence>
<proteinExistence type="predicted"/>
<dbReference type="PANTHER" id="PTHR31672:SF13">
    <property type="entry name" value="F-BOX PROTEIN CPR30-LIKE"/>
    <property type="match status" value="1"/>
</dbReference>
<sequence>MARRPAGMGCLAARDQDPGRLCRATAEGSARTRTGMTSVMQIAGGSRLRRVGEIPRAASLGSAEPELKLWGGATAWGLSLVGTCNGLLCLYRCGGDVVVVNPATGEKIAVPPPSSRVLKPAAAYSFAYHPATGLYKIVHVPCHGDGPVDGATYWITTDARSVMAIDLQDERVAFVATLPVRGGQGLDLSCHLTTDGRGRLGVVCSFHETKRASTLNGSKTEVWMLEDGGNKKGTWVLRYKIDEPGQEPLQGIAWPHVIHGEHVLTTRRARRGDRRVSLHAHRLGEARSEPTPPSIGQYNDSHSLRKFAYVETTEPLALYGCDGGDIGDVEEWSWIWTFNEMEGRWRLKLDPWLPDFVLN</sequence>
<evidence type="ECO:0000313" key="2">
    <source>
        <dbReference type="Proteomes" id="UP000823388"/>
    </source>
</evidence>
<dbReference type="PANTHER" id="PTHR31672">
    <property type="entry name" value="BNACNNG10540D PROTEIN"/>
    <property type="match status" value="1"/>
</dbReference>
<gene>
    <name evidence="1" type="ORF">PVAP13_6KG335100</name>
</gene>
<accession>A0A8T0RFG5</accession>
<comment type="caution">
    <text evidence="1">The sequence shown here is derived from an EMBL/GenBank/DDBJ whole genome shotgun (WGS) entry which is preliminary data.</text>
</comment>
<dbReference type="InterPro" id="IPR050796">
    <property type="entry name" value="SCF_F-box_component"/>
</dbReference>
<dbReference type="Proteomes" id="UP000823388">
    <property type="component" value="Chromosome 6K"/>
</dbReference>